<dbReference type="Pfam" id="PF08448">
    <property type="entry name" value="PAS_4"/>
    <property type="match status" value="1"/>
</dbReference>
<keyword evidence="2" id="KW-0472">Membrane</keyword>
<dbReference type="InterPro" id="IPR000014">
    <property type="entry name" value="PAS"/>
</dbReference>
<dbReference type="PROSITE" id="PS50883">
    <property type="entry name" value="EAL"/>
    <property type="match status" value="1"/>
</dbReference>
<dbReference type="InterPro" id="IPR035919">
    <property type="entry name" value="EAL_sf"/>
</dbReference>
<dbReference type="EMBL" id="JAIGNU010000001">
    <property type="protein sequence ID" value="MBX7501392.1"/>
    <property type="molecule type" value="Genomic_DNA"/>
</dbReference>
<dbReference type="SMART" id="SM00267">
    <property type="entry name" value="GGDEF"/>
    <property type="match status" value="1"/>
</dbReference>
<dbReference type="InterPro" id="IPR029787">
    <property type="entry name" value="Nucleotide_cyclase"/>
</dbReference>
<dbReference type="SUPFAM" id="SSF55073">
    <property type="entry name" value="Nucleotide cyclase"/>
    <property type="match status" value="1"/>
</dbReference>
<dbReference type="Gene3D" id="3.30.70.270">
    <property type="match status" value="1"/>
</dbReference>
<gene>
    <name evidence="6" type="ORF">K3181_08060</name>
</gene>
<evidence type="ECO:0000259" key="4">
    <source>
        <dbReference type="PROSITE" id="PS50883"/>
    </source>
</evidence>
<keyword evidence="2" id="KW-1133">Transmembrane helix</keyword>
<feature type="domain" description="PAS" evidence="3">
    <location>
        <begin position="206"/>
        <end position="252"/>
    </location>
</feature>
<feature type="transmembrane region" description="Helical" evidence="2">
    <location>
        <begin position="145"/>
        <end position="163"/>
    </location>
</feature>
<feature type="coiled-coil region" evidence="1">
    <location>
        <begin position="484"/>
        <end position="511"/>
    </location>
</feature>
<dbReference type="SUPFAM" id="SSF141868">
    <property type="entry name" value="EAL domain-like"/>
    <property type="match status" value="1"/>
</dbReference>
<feature type="transmembrane region" description="Helical" evidence="2">
    <location>
        <begin position="91"/>
        <end position="114"/>
    </location>
</feature>
<dbReference type="PANTHER" id="PTHR44757">
    <property type="entry name" value="DIGUANYLATE CYCLASE DGCP"/>
    <property type="match status" value="1"/>
</dbReference>
<sequence length="782" mass="86371">MNPAGTSNLGLEDRLLIRQMSDFISNVRSAAAGTLLSALIVIPLLARAEQAVFWAVWVPVLLLLDGLRVIQTFEFDKTSNDPAYIQRNVRYATGLAMGCGAHWGIAFVVLWQNARSPGEFLTLCVLAAGIMSSSLLQYRHLKPAGLALMLACMLAGTGIAFFYPPTLAVPTVLLVWLHGIIVLRGVSDHARFYRERLIEEIELERSEQTVRLLLHEYEASASDWLFETNPAGRFLEISERFAEAAGRSPDELRKTGLLDLFARGAERRELAQMIEAQQTFRNHVLPVAGKGRKTWWSVSAKPLNDGSIRGVMSDVSAEVIAEQRLSRMARNDTLTGLANRLRFNENLAQSVSRPGAGRTLMFIDLDKFKIVNDTLGHDTGDDLLVAAARRMTSECGRGDLPVRMGGDEFAILCAPKSTPGEARDLADRLIRRLADPFRLGGKVIRVSASIGIAHVDDEPPEPEELMRQADLALYAAKQKGRGLWQEYNAELQAMERKRRGLELDLRQALAEDQFSLAFQPQIDFATGEPTGMEALLRWNHPEHGLVMPDEFIGLAEESGLLVAIGEWVANEAIRTAAKWERPLTIALNLSPVQIRSDGFVEVLTRAIAVSGIAPSRVELEITETALLHDTDENVRTLHRLRALGVRIALDDFGTGYSSLNYLRSFPFDTIKIDRCFVMDLLERPDCQAIIRATINLAQELDMETVAEGIETADQFEWLGEIGCTAGQGYYISRPIACGEQVEGVARRETTLQLDRFAPSAGGSVRSGQFGMNAVGTAMAYRA</sequence>
<dbReference type="InterPro" id="IPR052155">
    <property type="entry name" value="Biofilm_reg_signaling"/>
</dbReference>
<dbReference type="SMART" id="SM00091">
    <property type="entry name" value="PAS"/>
    <property type="match status" value="1"/>
</dbReference>
<proteinExistence type="predicted"/>
<evidence type="ECO:0000256" key="2">
    <source>
        <dbReference type="SAM" id="Phobius"/>
    </source>
</evidence>
<organism evidence="6 7">
    <name type="scientific">Qipengyuania mesophila</name>
    <dbReference type="NCBI Taxonomy" id="2867246"/>
    <lineage>
        <taxon>Bacteria</taxon>
        <taxon>Pseudomonadati</taxon>
        <taxon>Pseudomonadota</taxon>
        <taxon>Alphaproteobacteria</taxon>
        <taxon>Sphingomonadales</taxon>
        <taxon>Erythrobacteraceae</taxon>
        <taxon>Qipengyuania</taxon>
    </lineage>
</organism>
<evidence type="ECO:0000259" key="3">
    <source>
        <dbReference type="PROSITE" id="PS50112"/>
    </source>
</evidence>
<dbReference type="CDD" id="cd01948">
    <property type="entry name" value="EAL"/>
    <property type="match status" value="1"/>
</dbReference>
<keyword evidence="7" id="KW-1185">Reference proteome</keyword>
<dbReference type="Pfam" id="PF00990">
    <property type="entry name" value="GGDEF"/>
    <property type="match status" value="1"/>
</dbReference>
<evidence type="ECO:0000259" key="5">
    <source>
        <dbReference type="PROSITE" id="PS50887"/>
    </source>
</evidence>
<dbReference type="Proteomes" id="UP000782554">
    <property type="component" value="Unassembled WGS sequence"/>
</dbReference>
<dbReference type="CDD" id="cd01949">
    <property type="entry name" value="GGDEF"/>
    <property type="match status" value="1"/>
</dbReference>
<reference evidence="6 7" key="1">
    <citation type="submission" date="2021-08" db="EMBL/GenBank/DDBJ databases">
        <title>Comparative Genomics Analysis of the Genus Qipengyuania Reveals Extensive Genetic Diversity and Metabolic Versatility, Including the Description of Fifteen Novel Species.</title>
        <authorList>
            <person name="Liu Y."/>
        </authorList>
    </citation>
    <scope>NUCLEOTIDE SEQUENCE [LARGE SCALE GENOMIC DNA]</scope>
    <source>
        <strain evidence="6 7">YG27</strain>
    </source>
</reference>
<keyword evidence="1" id="KW-0175">Coiled coil</keyword>
<dbReference type="PROSITE" id="PS50887">
    <property type="entry name" value="GGDEF"/>
    <property type="match status" value="1"/>
</dbReference>
<comment type="caution">
    <text evidence="6">The sequence shown here is derived from an EMBL/GenBank/DDBJ whole genome shotgun (WGS) entry which is preliminary data.</text>
</comment>
<keyword evidence="2" id="KW-0812">Transmembrane</keyword>
<evidence type="ECO:0000313" key="6">
    <source>
        <dbReference type="EMBL" id="MBX7501392.1"/>
    </source>
</evidence>
<dbReference type="PANTHER" id="PTHR44757:SF2">
    <property type="entry name" value="BIOFILM ARCHITECTURE MAINTENANCE PROTEIN MBAA"/>
    <property type="match status" value="1"/>
</dbReference>
<dbReference type="Gene3D" id="3.30.450.20">
    <property type="entry name" value="PAS domain"/>
    <property type="match status" value="1"/>
</dbReference>
<name>A0ABS7JUS2_9SPHN</name>
<dbReference type="CDD" id="cd00130">
    <property type="entry name" value="PAS"/>
    <property type="match status" value="1"/>
</dbReference>
<dbReference type="InterPro" id="IPR001633">
    <property type="entry name" value="EAL_dom"/>
</dbReference>
<dbReference type="InterPro" id="IPR000160">
    <property type="entry name" value="GGDEF_dom"/>
</dbReference>
<feature type="domain" description="GGDEF" evidence="5">
    <location>
        <begin position="356"/>
        <end position="489"/>
    </location>
</feature>
<dbReference type="InterPro" id="IPR035965">
    <property type="entry name" value="PAS-like_dom_sf"/>
</dbReference>
<dbReference type="PROSITE" id="PS50112">
    <property type="entry name" value="PAS"/>
    <property type="match status" value="1"/>
</dbReference>
<dbReference type="Pfam" id="PF00563">
    <property type="entry name" value="EAL"/>
    <property type="match status" value="1"/>
</dbReference>
<dbReference type="SUPFAM" id="SSF55785">
    <property type="entry name" value="PYP-like sensor domain (PAS domain)"/>
    <property type="match status" value="1"/>
</dbReference>
<accession>A0ABS7JUS2</accession>
<evidence type="ECO:0000256" key="1">
    <source>
        <dbReference type="SAM" id="Coils"/>
    </source>
</evidence>
<dbReference type="InterPro" id="IPR013656">
    <property type="entry name" value="PAS_4"/>
</dbReference>
<dbReference type="RefSeq" id="WP_221602481.1">
    <property type="nucleotide sequence ID" value="NZ_JAIGNU010000001.1"/>
</dbReference>
<feature type="transmembrane region" description="Helical" evidence="2">
    <location>
        <begin position="27"/>
        <end position="46"/>
    </location>
</feature>
<feature type="transmembrane region" description="Helical" evidence="2">
    <location>
        <begin position="120"/>
        <end position="138"/>
    </location>
</feature>
<evidence type="ECO:0000313" key="7">
    <source>
        <dbReference type="Proteomes" id="UP000782554"/>
    </source>
</evidence>
<dbReference type="NCBIfam" id="TIGR00254">
    <property type="entry name" value="GGDEF"/>
    <property type="match status" value="1"/>
</dbReference>
<dbReference type="SMART" id="SM00052">
    <property type="entry name" value="EAL"/>
    <property type="match status" value="1"/>
</dbReference>
<protein>
    <submittedName>
        <fullName evidence="6">EAL domain-containing protein</fullName>
    </submittedName>
</protein>
<feature type="transmembrane region" description="Helical" evidence="2">
    <location>
        <begin position="52"/>
        <end position="70"/>
    </location>
</feature>
<dbReference type="InterPro" id="IPR043128">
    <property type="entry name" value="Rev_trsase/Diguanyl_cyclase"/>
</dbReference>
<dbReference type="Gene3D" id="3.20.20.450">
    <property type="entry name" value="EAL domain"/>
    <property type="match status" value="1"/>
</dbReference>
<feature type="domain" description="EAL" evidence="4">
    <location>
        <begin position="498"/>
        <end position="748"/>
    </location>
</feature>